<comment type="caution">
    <text evidence="3">The sequence shown here is derived from an EMBL/GenBank/DDBJ whole genome shotgun (WGS) entry which is preliminary data.</text>
</comment>
<dbReference type="PANTHER" id="PTHR38048:SF1">
    <property type="entry name" value="HEMERYTHRIN-LIKE DOMAIN-CONTAINING PROTEIN"/>
    <property type="match status" value="1"/>
</dbReference>
<proteinExistence type="predicted"/>
<protein>
    <recommendedName>
        <fullName evidence="2">Hemerythrin-like domain-containing protein</fullName>
    </recommendedName>
</protein>
<feature type="compositionally biased region" description="Polar residues" evidence="1">
    <location>
        <begin position="1017"/>
        <end position="1039"/>
    </location>
</feature>
<feature type="domain" description="Hemerythrin-like" evidence="2">
    <location>
        <begin position="1356"/>
        <end position="1482"/>
    </location>
</feature>
<feature type="compositionally biased region" description="Acidic residues" evidence="1">
    <location>
        <begin position="956"/>
        <end position="967"/>
    </location>
</feature>
<evidence type="ECO:0000256" key="1">
    <source>
        <dbReference type="SAM" id="MobiDB-lite"/>
    </source>
</evidence>
<feature type="compositionally biased region" description="Basic and acidic residues" evidence="1">
    <location>
        <begin position="1328"/>
        <end position="1337"/>
    </location>
</feature>
<feature type="region of interest" description="Disordered" evidence="1">
    <location>
        <begin position="924"/>
        <end position="968"/>
    </location>
</feature>
<feature type="compositionally biased region" description="Basic and acidic residues" evidence="1">
    <location>
        <begin position="828"/>
        <end position="844"/>
    </location>
</feature>
<feature type="compositionally biased region" description="Basic and acidic residues" evidence="1">
    <location>
        <begin position="1117"/>
        <end position="1129"/>
    </location>
</feature>
<organism evidence="3 4">
    <name type="scientific">Drechslerella dactyloides</name>
    <name type="common">Nematode-trapping fungus</name>
    <name type="synonym">Arthrobotrys dactyloides</name>
    <dbReference type="NCBI Taxonomy" id="74499"/>
    <lineage>
        <taxon>Eukaryota</taxon>
        <taxon>Fungi</taxon>
        <taxon>Dikarya</taxon>
        <taxon>Ascomycota</taxon>
        <taxon>Pezizomycotina</taxon>
        <taxon>Orbiliomycetes</taxon>
        <taxon>Orbiliales</taxon>
        <taxon>Orbiliaceae</taxon>
        <taxon>Drechslerella</taxon>
    </lineage>
</organism>
<reference evidence="3" key="1">
    <citation type="submission" date="2023-01" db="EMBL/GenBank/DDBJ databases">
        <title>The chitinases involved in constricting ring structure development in the nematode-trapping fungus Drechslerella dactyloides.</title>
        <authorList>
            <person name="Wang R."/>
            <person name="Zhang L."/>
            <person name="Tang P."/>
            <person name="Li S."/>
            <person name="Liang L."/>
        </authorList>
    </citation>
    <scope>NUCLEOTIDE SEQUENCE</scope>
    <source>
        <strain evidence="3">YMF1.00031</strain>
    </source>
</reference>
<gene>
    <name evidence="3" type="ORF">Dda_5898</name>
</gene>
<accession>A0AAD6IUW2</accession>
<feature type="compositionally biased region" description="Polar residues" evidence="1">
    <location>
        <begin position="1101"/>
        <end position="1116"/>
    </location>
</feature>
<dbReference type="EMBL" id="JAQGDS010000007">
    <property type="protein sequence ID" value="KAJ6259003.1"/>
    <property type="molecule type" value="Genomic_DNA"/>
</dbReference>
<name>A0AAD6IUW2_DREDA</name>
<keyword evidence="4" id="KW-1185">Reference proteome</keyword>
<dbReference type="Gene3D" id="1.20.120.520">
    <property type="entry name" value="nmb1532 protein domain like"/>
    <property type="match status" value="1"/>
</dbReference>
<feature type="region of interest" description="Disordered" evidence="1">
    <location>
        <begin position="821"/>
        <end position="844"/>
    </location>
</feature>
<feature type="region of interest" description="Disordered" evidence="1">
    <location>
        <begin position="304"/>
        <end position="331"/>
    </location>
</feature>
<evidence type="ECO:0000313" key="4">
    <source>
        <dbReference type="Proteomes" id="UP001221413"/>
    </source>
</evidence>
<feature type="region of interest" description="Disordered" evidence="1">
    <location>
        <begin position="1313"/>
        <end position="1337"/>
    </location>
</feature>
<dbReference type="Pfam" id="PF01814">
    <property type="entry name" value="Hemerythrin"/>
    <property type="match status" value="1"/>
</dbReference>
<dbReference type="Proteomes" id="UP001221413">
    <property type="component" value="Unassembled WGS sequence"/>
</dbReference>
<feature type="region of interest" description="Disordered" evidence="1">
    <location>
        <begin position="1017"/>
        <end position="1130"/>
    </location>
</feature>
<dbReference type="CDD" id="cd12108">
    <property type="entry name" value="Hr-like"/>
    <property type="match status" value="1"/>
</dbReference>
<feature type="compositionally biased region" description="Polar residues" evidence="1">
    <location>
        <begin position="1070"/>
        <end position="1088"/>
    </location>
</feature>
<dbReference type="InterPro" id="IPR012312">
    <property type="entry name" value="Hemerythrin-like"/>
</dbReference>
<evidence type="ECO:0000259" key="2">
    <source>
        <dbReference type="Pfam" id="PF01814"/>
    </source>
</evidence>
<dbReference type="PANTHER" id="PTHR38048">
    <property type="entry name" value="EXPRESSED PROTEIN"/>
    <property type="match status" value="1"/>
</dbReference>
<sequence>MAMPIQVGDVVALANMCYAIAQAFGSGRKAAPVEFREVQNELYGLGQMLDLLRNSVESGVITTSSVGPSPTSQASQCIARMVANCQNTVDSLKDFAVKYAPLAGLEFIEARSGVTVKRAPSTSKQKLKRNWKRLMWTTEVGTIQGIRDQISIHVQSITAVVSLVNTHTTIDLRNDVRTLTWQGEAQRLDLQAARADIYHVQMGVSMAEANIHHHVSSDIQMVRQDIQSLNHKLETIMAWQQRDMTSDVFNKQISQLLVKIEQLERLPRFAQPSAGLPYPVHDGYLAMPTPYVTATTDFYASANASTPDFSGHRRTSSRSRTDPVTTEATTESYQEVQLQVSVVNTTPVEIGLSHGPVDLQNLPPRGSRETATDVVFELCVQSQTADGKKEFTTVCAHACFHGNWIKAVEDGEHNEGLFACLCEPYQHEDEDFEPHAQDLEKYILTSSTIGCHYHGPVQWILHNVGDQEQRPRKAVTLGIRNLGTQKELQFERTFIEPISFKTAKAVLQANIGSFLTYKVPDAEEGDQLAILNSMADDSFSSGLERISFTLGDESTTTRQTLERKVKHTNILHYKSISINEIERSRTLKRDSFKYFDYVEILVGVAPVGDNEYLTSFIKMHLDEICLDSNDSQDDCIVQLSMIRGEATFPMREKPEQNICGFTEFKFKTPAAANDFLQRLREMKNELHALKIQHAKRHEQVMVKMFAEQIAAAAADDIQMSGVEIAVVWDERRKKGRILARSQDGTCFLSQTLHLDIFERFAELSRGDLFNGSAEVYQPAARRRGDRVKKYPSGVGRIQFKDSSMDDMFYARLTESARRMGFSMSEPKTVSEEKRPKDRKSDERPILQRRVTQLERSKSYRFSKEHYQRIVTETVAIEEASAEMIAALPKQNLSRPLDAEELLDLLNQTEEKLIYTMEGADAFESVAPSQPSRWTSDDLTVRKRDRKKAGLTRPEGSEDEENDQEDAQGEPAYNISQFEARKVPQTAQTTPGLLSPQPETQNLLRKHRHGAGGIHLRAQNNQHHQRSQSTGGPNTQQEMPNSAPDAGKSRGISITPTENISDTRDVVGSPETYNESQDSLASVATTISVTEDRRTATPPRATASQERGTSSVSGTVQEHSEGPGRTRPTENIDPYAAELGLKFRVMTPKSFTRAYWLLTDVGDKLPKGTLVWVDESAAKPFMDGEHRINVTRYTGEPSAWVSKSVLKPGRYYAMKQRQRMVADGDTVKLARDQIVVPLEDNGGASSDDLELKVVPLEAKWSVVVEKDWVREVNLLLPMPPALIALQGSAAMTDEDKLCDQVKAVAQDNAAMLGNAASGTSTGGKQAPVHNDKEPKEEKALPKLSSAEFREYNRIAVLMNQYHNHFRNTWNEILAGVKTSRPKNQTLRQFLSLAQAFCRMLETHHNIEETYVFPILAKKMPAFQKNNKEHGEMIAQHQQIHKGLDKFSEYVDSVRAGQRDFVASEMLEIMESFEKVLWQHLDEEVVQLGAENMRKYWTLDELQLLPM</sequence>
<dbReference type="InterPro" id="IPR053206">
    <property type="entry name" value="Dimeric_xanthone_biosynth"/>
</dbReference>
<evidence type="ECO:0000313" key="3">
    <source>
        <dbReference type="EMBL" id="KAJ6259003.1"/>
    </source>
</evidence>